<dbReference type="AlphaFoldDB" id="A0A8J3M3T7"/>
<dbReference type="Gene3D" id="3.40.50.1820">
    <property type="entry name" value="alpha/beta hydrolase"/>
    <property type="match status" value="1"/>
</dbReference>
<proteinExistence type="predicted"/>
<dbReference type="SUPFAM" id="SSF53474">
    <property type="entry name" value="alpha/beta-Hydrolases"/>
    <property type="match status" value="1"/>
</dbReference>
<name>A0A8J3M3T7_9MICO</name>
<accession>A0A8J3M3T7</accession>
<dbReference type="EMBL" id="BNAI01000013">
    <property type="protein sequence ID" value="GHF27078.1"/>
    <property type="molecule type" value="Genomic_DNA"/>
</dbReference>
<feature type="domain" description="Serine aminopeptidase S33" evidence="1">
    <location>
        <begin position="51"/>
        <end position="290"/>
    </location>
</feature>
<dbReference type="InterPro" id="IPR051044">
    <property type="entry name" value="MAG_DAG_Lipase"/>
</dbReference>
<sequence>MRSLVHAATAEKYDESNEEASMPGFTAARGDYTFEDAEGVTIHYYEWRAGNPKAIVQIVHGLGEYATRYEDLAQALVAAGYTVYAGDLRGHGQTGLQQWGHDTTRLGRLGPGGVRATIAGIQQLSGIAHAEHPKLPLVLLGHSLGSIFAQMILNDDASPYTAAVLSGTPYRTLRHMNSGDLSKRHRLPGGTGTEWLSRDPDVWTRFAADPLTFDAKAAKLFGVRDGMRLLGRPTKLNRDLPLLILIGSEDPLGGPKSVELLAKAYRGRGGLSDVVVKIYDEGRHEMFNEINRAEVIADLVAWLDAKATAAAPGTATR</sequence>
<protein>
    <recommendedName>
        <fullName evidence="1">Serine aminopeptidase S33 domain-containing protein</fullName>
    </recommendedName>
</protein>
<reference evidence="2" key="1">
    <citation type="journal article" date="2014" name="Int. J. Syst. Evol. Microbiol.">
        <title>Complete genome sequence of Corynebacterium casei LMG S-19264T (=DSM 44701T), isolated from a smear-ripened cheese.</title>
        <authorList>
            <consortium name="US DOE Joint Genome Institute (JGI-PGF)"/>
            <person name="Walter F."/>
            <person name="Albersmeier A."/>
            <person name="Kalinowski J."/>
            <person name="Ruckert C."/>
        </authorList>
    </citation>
    <scope>NUCLEOTIDE SEQUENCE</scope>
    <source>
        <strain evidence="2">CGMCC 1.16548</strain>
    </source>
</reference>
<dbReference type="InterPro" id="IPR029058">
    <property type="entry name" value="AB_hydrolase_fold"/>
</dbReference>
<comment type="caution">
    <text evidence="2">The sequence shown here is derived from an EMBL/GenBank/DDBJ whole genome shotgun (WGS) entry which is preliminary data.</text>
</comment>
<keyword evidence="3" id="KW-1185">Reference proteome</keyword>
<dbReference type="Pfam" id="PF12146">
    <property type="entry name" value="Hydrolase_4"/>
    <property type="match status" value="1"/>
</dbReference>
<dbReference type="PANTHER" id="PTHR11614">
    <property type="entry name" value="PHOSPHOLIPASE-RELATED"/>
    <property type="match status" value="1"/>
</dbReference>
<dbReference type="Proteomes" id="UP000617531">
    <property type="component" value="Unassembled WGS sequence"/>
</dbReference>
<dbReference type="InterPro" id="IPR022742">
    <property type="entry name" value="Hydrolase_4"/>
</dbReference>
<reference evidence="2" key="2">
    <citation type="submission" date="2020-09" db="EMBL/GenBank/DDBJ databases">
        <authorList>
            <person name="Sun Q."/>
            <person name="Zhou Y."/>
        </authorList>
    </citation>
    <scope>NUCLEOTIDE SEQUENCE</scope>
    <source>
        <strain evidence="2">CGMCC 1.16548</strain>
    </source>
</reference>
<evidence type="ECO:0000313" key="2">
    <source>
        <dbReference type="EMBL" id="GHF27078.1"/>
    </source>
</evidence>
<evidence type="ECO:0000313" key="3">
    <source>
        <dbReference type="Proteomes" id="UP000617531"/>
    </source>
</evidence>
<evidence type="ECO:0000259" key="1">
    <source>
        <dbReference type="Pfam" id="PF12146"/>
    </source>
</evidence>
<gene>
    <name evidence="2" type="ORF">GCM10011600_30000</name>
</gene>
<organism evidence="2 3">
    <name type="scientific">Pseudolysinimonas yzui</name>
    <dbReference type="NCBI Taxonomy" id="2708254"/>
    <lineage>
        <taxon>Bacteria</taxon>
        <taxon>Bacillati</taxon>
        <taxon>Actinomycetota</taxon>
        <taxon>Actinomycetes</taxon>
        <taxon>Micrococcales</taxon>
        <taxon>Microbacteriaceae</taxon>
        <taxon>Pseudolysinimonas</taxon>
    </lineage>
</organism>